<dbReference type="RefSeq" id="WP_146962431.1">
    <property type="nucleotide sequence ID" value="NZ_CP042467.1"/>
</dbReference>
<evidence type="ECO:0000313" key="2">
    <source>
        <dbReference type="Proteomes" id="UP000321595"/>
    </source>
</evidence>
<dbReference type="PROSITE" id="PS51257">
    <property type="entry name" value="PROKAR_LIPOPROTEIN"/>
    <property type="match status" value="1"/>
</dbReference>
<keyword evidence="2" id="KW-1185">Reference proteome</keyword>
<proteinExistence type="predicted"/>
<name>A0A5B8XVK9_9DELT</name>
<evidence type="ECO:0000313" key="1">
    <source>
        <dbReference type="EMBL" id="QED29217.1"/>
    </source>
</evidence>
<sequence length="224" mass="24786">MKCLKFWIATSFLLTACGSDDAPPTPQEICLAEDAPIFVAGDLMTDDAPLVWEHRPAEARGLVDNRRMFIELGEVPYRNSERRVILNFVENQATEQLLDMMANATADGEKTLQIIDVSNVPEGASRISLDSFDCDFNEGKACVQVAYDSNQDDVPNELDDKVFHAVGGEIIVQAVNNNRSRLQLTFDILLGKNLLQESDNSEGRVQGCINARYSSAASQGWTLR</sequence>
<organism evidence="1 2">
    <name type="scientific">Microvenator marinus</name>
    <dbReference type="NCBI Taxonomy" id="2600177"/>
    <lineage>
        <taxon>Bacteria</taxon>
        <taxon>Deltaproteobacteria</taxon>
        <taxon>Bradymonadales</taxon>
        <taxon>Microvenatoraceae</taxon>
        <taxon>Microvenator</taxon>
    </lineage>
</organism>
<dbReference type="EMBL" id="CP042467">
    <property type="protein sequence ID" value="QED29217.1"/>
    <property type="molecule type" value="Genomic_DNA"/>
</dbReference>
<dbReference type="KEGG" id="bbae:FRD01_18625"/>
<reference evidence="1 2" key="1">
    <citation type="submission" date="2019-08" db="EMBL/GenBank/DDBJ databases">
        <authorList>
            <person name="Liang Q."/>
        </authorList>
    </citation>
    <scope>NUCLEOTIDE SEQUENCE [LARGE SCALE GENOMIC DNA]</scope>
    <source>
        <strain evidence="1 2">V1718</strain>
    </source>
</reference>
<gene>
    <name evidence="1" type="ORF">FRD01_18625</name>
</gene>
<accession>A0A5B8XVK9</accession>
<dbReference type="Proteomes" id="UP000321595">
    <property type="component" value="Chromosome"/>
</dbReference>
<evidence type="ECO:0008006" key="3">
    <source>
        <dbReference type="Google" id="ProtNLM"/>
    </source>
</evidence>
<dbReference type="AlphaFoldDB" id="A0A5B8XVK9"/>
<protein>
    <recommendedName>
        <fullName evidence="3">Lipoprotein</fullName>
    </recommendedName>
</protein>